<dbReference type="Pfam" id="PF20499">
    <property type="entry name" value="DUF6729"/>
    <property type="match status" value="1"/>
</dbReference>
<dbReference type="PANTHER" id="PTHR24401">
    <property type="entry name" value="SI:CH211-243P7.3-RELATED"/>
    <property type="match status" value="1"/>
</dbReference>
<evidence type="ECO:0000313" key="4">
    <source>
        <dbReference type="Proteomes" id="UP000290572"/>
    </source>
</evidence>
<dbReference type="PANTHER" id="PTHR24401:SF29">
    <property type="entry name" value="SI:CH211-243P7.3-RELATED"/>
    <property type="match status" value="1"/>
</dbReference>
<dbReference type="EMBL" id="QBIY01011158">
    <property type="protein sequence ID" value="RXN34996.1"/>
    <property type="molecule type" value="Genomic_DNA"/>
</dbReference>
<keyword evidence="4" id="KW-1185">Reference proteome</keyword>
<dbReference type="AlphaFoldDB" id="A0A498NTK8"/>
<evidence type="ECO:0000313" key="3">
    <source>
        <dbReference type="EMBL" id="RXN34996.1"/>
    </source>
</evidence>
<organism evidence="3 4">
    <name type="scientific">Labeo rohita</name>
    <name type="common">Indian major carp</name>
    <name type="synonym">Cyprinus rohita</name>
    <dbReference type="NCBI Taxonomy" id="84645"/>
    <lineage>
        <taxon>Eukaryota</taxon>
        <taxon>Metazoa</taxon>
        <taxon>Chordata</taxon>
        <taxon>Craniata</taxon>
        <taxon>Vertebrata</taxon>
        <taxon>Euteleostomi</taxon>
        <taxon>Actinopterygii</taxon>
        <taxon>Neopterygii</taxon>
        <taxon>Teleostei</taxon>
        <taxon>Ostariophysi</taxon>
        <taxon>Cypriniformes</taxon>
        <taxon>Cyprinidae</taxon>
        <taxon>Labeoninae</taxon>
        <taxon>Labeonini</taxon>
        <taxon>Labeo</taxon>
    </lineage>
</organism>
<dbReference type="Proteomes" id="UP000290572">
    <property type="component" value="Unassembled WGS sequence"/>
</dbReference>
<feature type="domain" description="DUF6729" evidence="2">
    <location>
        <begin position="1"/>
        <end position="72"/>
    </location>
</feature>
<proteinExistence type="predicted"/>
<comment type="caution">
    <text evidence="3">The sequence shown here is derived from an EMBL/GenBank/DDBJ whole genome shotgun (WGS) entry which is preliminary data.</text>
</comment>
<accession>A0A498NTK8</accession>
<gene>
    <name evidence="3" type="ORF">ROHU_003932</name>
</gene>
<sequence length="734" mass="81764">MGNSSSQVQKQLEEQHSEIWMQKVMQYLTDCQSFRKAVTAGLVMPMSFEKPPAMLPVPKHRWLMQVYAQDVLQRLDEIKASITSQFGRVLKMDSTKKVARKLAGHSAGTATWVTNVGNEHGQVIMTVLTASEGFGLAPMVAGIIKRYKDAAVSPPELLYVDRDCCGGTYLKKIFEQWKDMEIRLDIWHFMRRISVGCTIDSHQLYSMFMAHLSRCIFSWDQEDMDRLIRAKRAKLEAQLMHPSDADVLRRLSKTELALHCKRTTRGTRETVDLISQLIKSFEGERGRDTLGVPLINSARMAEIWKSQRKHVACIQDPSGVQLYVQTGTLTKGGHTLTYRCARGSTCLESFHLHLNRFIPGTLASDTFFQAYLLEGLARWNEDRADAATSRGKQGYHLYSGLLRHATNVLGEDVLGQKLVPFTTPHQYTGELIGVDYLYQQTGEVAKVYKSAIQELETADVCVAEDESCVEPVDIDDLTLSTFDAEEPPRVLPSTSCAVPSENPYVLPSVPSVVPRVLPSAPSTMPSENPNVLPSAPSVVPHVLPSAPSTMPSENPHVLPSAPSVVPCVLPSAPCAVTSPFGPSQTPPTAQSAAAIQRTDRNMSSEVSSSAKQSAFPDLFMKTFVITSTTGTNCDTASSTANTSLHRQPSVPYTTEYYRKKKQEREQMGLKSRKYVRKTEVILCKKCNKERKPPSHLQYFGNWYCEETTTEPFTEWRAALQTQGYGKKRPLSGNN</sequence>
<protein>
    <recommendedName>
        <fullName evidence="2">DUF6729 domain-containing protein</fullName>
    </recommendedName>
</protein>
<reference evidence="3 4" key="1">
    <citation type="submission" date="2018-03" db="EMBL/GenBank/DDBJ databases">
        <title>Draft genome sequence of Rohu Carp (Labeo rohita).</title>
        <authorList>
            <person name="Das P."/>
            <person name="Kushwaha B."/>
            <person name="Joshi C.G."/>
            <person name="Kumar D."/>
            <person name="Nagpure N.S."/>
            <person name="Sahoo L."/>
            <person name="Das S.P."/>
            <person name="Bit A."/>
            <person name="Patnaik S."/>
            <person name="Meher P.K."/>
            <person name="Jayasankar P."/>
            <person name="Koringa P.G."/>
            <person name="Patel N.V."/>
            <person name="Hinsu A.T."/>
            <person name="Kumar R."/>
            <person name="Pandey M."/>
            <person name="Agarwal S."/>
            <person name="Srivastava S."/>
            <person name="Singh M."/>
            <person name="Iquebal M.A."/>
            <person name="Jaiswal S."/>
            <person name="Angadi U.B."/>
            <person name="Kumar N."/>
            <person name="Raza M."/>
            <person name="Shah T.M."/>
            <person name="Rai A."/>
            <person name="Jena J.K."/>
        </authorList>
    </citation>
    <scope>NUCLEOTIDE SEQUENCE [LARGE SCALE GENOMIC DNA]</scope>
    <source>
        <strain evidence="3">DASCIFA01</strain>
        <tissue evidence="3">Testis</tissue>
    </source>
</reference>
<dbReference type="InterPro" id="IPR046616">
    <property type="entry name" value="DUF6729"/>
</dbReference>
<evidence type="ECO:0000256" key="1">
    <source>
        <dbReference type="SAM" id="MobiDB-lite"/>
    </source>
</evidence>
<feature type="region of interest" description="Disordered" evidence="1">
    <location>
        <begin position="579"/>
        <end position="610"/>
    </location>
</feature>
<name>A0A498NTK8_LABRO</name>
<evidence type="ECO:0000259" key="2">
    <source>
        <dbReference type="Pfam" id="PF20499"/>
    </source>
</evidence>
<feature type="compositionally biased region" description="Polar residues" evidence="1">
    <location>
        <begin position="580"/>
        <end position="593"/>
    </location>
</feature>